<dbReference type="Gramene" id="ORGLA06G0157800.1">
    <property type="protein sequence ID" value="ORGLA06G0157800.1"/>
    <property type="gene ID" value="ORGLA06G0157800"/>
</dbReference>
<dbReference type="Pfam" id="PF00010">
    <property type="entry name" value="HLH"/>
    <property type="match status" value="1"/>
</dbReference>
<keyword evidence="2" id="KW-0805">Transcription regulation</keyword>
<dbReference type="AlphaFoldDB" id="I1Q365"/>
<dbReference type="SUPFAM" id="SSF47459">
    <property type="entry name" value="HLH, helix-loop-helix DNA-binding domain"/>
    <property type="match status" value="1"/>
</dbReference>
<feature type="region of interest" description="Disordered" evidence="4">
    <location>
        <begin position="243"/>
        <end position="268"/>
    </location>
</feature>
<dbReference type="Pfam" id="PF23133">
    <property type="entry name" value="DUF7050"/>
    <property type="match status" value="1"/>
</dbReference>
<feature type="region of interest" description="Disordered" evidence="4">
    <location>
        <begin position="306"/>
        <end position="342"/>
    </location>
</feature>
<protein>
    <recommendedName>
        <fullName evidence="5">BHLH domain-containing protein</fullName>
    </recommendedName>
</protein>
<organism evidence="6 7">
    <name type="scientific">Oryza glaberrima</name>
    <name type="common">African rice</name>
    <dbReference type="NCBI Taxonomy" id="4538"/>
    <lineage>
        <taxon>Eukaryota</taxon>
        <taxon>Viridiplantae</taxon>
        <taxon>Streptophyta</taxon>
        <taxon>Embryophyta</taxon>
        <taxon>Tracheophyta</taxon>
        <taxon>Spermatophyta</taxon>
        <taxon>Magnoliopsida</taxon>
        <taxon>Liliopsida</taxon>
        <taxon>Poales</taxon>
        <taxon>Poaceae</taxon>
        <taxon>BOP clade</taxon>
        <taxon>Oryzoideae</taxon>
        <taxon>Oryzeae</taxon>
        <taxon>Oryzinae</taxon>
        <taxon>Oryza</taxon>
    </lineage>
</organism>
<evidence type="ECO:0000256" key="3">
    <source>
        <dbReference type="ARBA" id="ARBA00023163"/>
    </source>
</evidence>
<dbReference type="Gene3D" id="4.10.280.10">
    <property type="entry name" value="Helix-loop-helix DNA-binding domain"/>
    <property type="match status" value="1"/>
</dbReference>
<dbReference type="PANTHER" id="PTHR46665">
    <property type="entry name" value="TRANSCRIPTION FACTOR BHLH041-RELATED-RELATED"/>
    <property type="match status" value="1"/>
</dbReference>
<dbReference type="GO" id="GO:0046983">
    <property type="term" value="F:protein dimerization activity"/>
    <property type="evidence" value="ECO:0007669"/>
    <property type="project" value="InterPro"/>
</dbReference>
<dbReference type="Pfam" id="PF23132">
    <property type="entry name" value="DUF7049"/>
    <property type="match status" value="1"/>
</dbReference>
<evidence type="ECO:0000256" key="2">
    <source>
        <dbReference type="ARBA" id="ARBA00023015"/>
    </source>
</evidence>
<dbReference type="SMART" id="SM00353">
    <property type="entry name" value="HLH"/>
    <property type="match status" value="1"/>
</dbReference>
<keyword evidence="3" id="KW-0804">Transcription</keyword>
<evidence type="ECO:0000256" key="1">
    <source>
        <dbReference type="ARBA" id="ARBA00005510"/>
    </source>
</evidence>
<evidence type="ECO:0000313" key="6">
    <source>
        <dbReference type="EnsemblPlants" id="ORGLA06G0157800.1"/>
    </source>
</evidence>
<dbReference type="eggNOG" id="ENOG502QUVA">
    <property type="taxonomic scope" value="Eukaryota"/>
</dbReference>
<sequence length="592" mass="62274">MDAIFALRPDARARAMGRAAARLPGCLYLCLWAPAAAIAGGVQPNHLFCLDAWIGGGGGVGAGGGGGDRALELFEAYRGALCAAVSGCVPGWAYKEGAACMELTEHDLAASASLQVQQQFYHETGTKMAVFMGCDSGEIEVGLSAASATATAAVVGEMQQSILEELLQMPPPPPSPSSSSLLSLSVGSPEYSSLVRSMATSVGASAAADPSPVHGGLLAPVYGEFPGSDDDAAMAQAMLAVISTPAPPPPPWRPPRRRARSSSSPRRATAFKAYNAALSPRARPRPGAPGQRMIKTGISLLASVHMQTRSRELAAARQRDTHAAPPPPPPPPPPSSSQLHHMISERRRRERINDSFQTLRALLPLPPDSKKDKAAILASTTEYMDKLISQVSELGEKNRQLEAQLAARSGEAQWLAASGGGGGGESSSERVQVDVVIAGSSASTDQPREVSIRVTVRAECDVSELVVSVLARLREMGRFAVVSVDAGRRSSSFAQASLTLRVMNYKYKTNSVTVGKSQLIVHTEKYKAGDVCDETSLKEAVAKAVDSAAGGATATDIAVAFFKFQRTPFMHSKNYDQSDDLEGEAKLLPLDS</sequence>
<reference evidence="6 7" key="2">
    <citation type="submission" date="2018-04" db="EMBL/GenBank/DDBJ databases">
        <title>OglaRS2 (Oryza glaberrima Reference Sequence Version 2).</title>
        <authorList>
            <person name="Zhang J."/>
            <person name="Kudrna D."/>
            <person name="Lee S."/>
            <person name="Talag J."/>
            <person name="Rajasekar S."/>
            <person name="Wing R.A."/>
        </authorList>
    </citation>
    <scope>NUCLEOTIDE SEQUENCE [LARGE SCALE GENOMIC DNA]</scope>
    <source>
        <strain evidence="6 7">cv. IRGC 96717</strain>
    </source>
</reference>
<dbReference type="PANTHER" id="PTHR46665:SF16">
    <property type="entry name" value="OS06G0570900 PROTEIN"/>
    <property type="match status" value="1"/>
</dbReference>
<dbReference type="HOGENOM" id="CLU_024717_1_0_1"/>
<comment type="similarity">
    <text evidence="1">Belongs to the bHLH protein family.</text>
</comment>
<dbReference type="Proteomes" id="UP000007306">
    <property type="component" value="Chromosome 6"/>
</dbReference>
<dbReference type="InterPro" id="IPR055477">
    <property type="entry name" value="DUF7049"/>
</dbReference>
<reference evidence="6" key="1">
    <citation type="submission" date="2015-06" db="UniProtKB">
        <authorList>
            <consortium name="EnsemblPlants"/>
        </authorList>
    </citation>
    <scope>IDENTIFICATION</scope>
</reference>
<dbReference type="InterPro" id="IPR036638">
    <property type="entry name" value="HLH_DNA-bd_sf"/>
</dbReference>
<keyword evidence="7" id="KW-1185">Reference proteome</keyword>
<dbReference type="EnsemblPlants" id="ORGLA06G0157800.1">
    <property type="protein sequence ID" value="ORGLA06G0157800.1"/>
    <property type="gene ID" value="ORGLA06G0157800"/>
</dbReference>
<evidence type="ECO:0000256" key="4">
    <source>
        <dbReference type="SAM" id="MobiDB-lite"/>
    </source>
</evidence>
<evidence type="ECO:0000259" key="5">
    <source>
        <dbReference type="PROSITE" id="PS50888"/>
    </source>
</evidence>
<accession>I1Q365</accession>
<feature type="domain" description="BHLH" evidence="5">
    <location>
        <begin position="336"/>
        <end position="387"/>
    </location>
</feature>
<feature type="compositionally biased region" description="Pro residues" evidence="4">
    <location>
        <begin position="324"/>
        <end position="335"/>
    </location>
</feature>
<feature type="compositionally biased region" description="Basic and acidic residues" evidence="4">
    <location>
        <begin position="309"/>
        <end position="322"/>
    </location>
</feature>
<name>I1Q365_ORYGL</name>
<evidence type="ECO:0000313" key="7">
    <source>
        <dbReference type="Proteomes" id="UP000007306"/>
    </source>
</evidence>
<dbReference type="InterPro" id="IPR044658">
    <property type="entry name" value="bHLH92/bHLH041-like"/>
</dbReference>
<dbReference type="PROSITE" id="PS50888">
    <property type="entry name" value="BHLH"/>
    <property type="match status" value="1"/>
</dbReference>
<dbReference type="OMA" id="FYHETGT"/>
<proteinExistence type="inferred from homology"/>
<dbReference type="InterPro" id="IPR055478">
    <property type="entry name" value="DUF7050"/>
</dbReference>
<dbReference type="InterPro" id="IPR011598">
    <property type="entry name" value="bHLH_dom"/>
</dbReference>